<dbReference type="Proteomes" id="UP000037931">
    <property type="component" value="Unassembled WGS sequence"/>
</dbReference>
<protein>
    <recommendedName>
        <fullName evidence="4">NADH:ubiquinone oxidoreductase 49 kD subunit 7</fullName>
    </recommendedName>
</protein>
<dbReference type="PROSITE" id="PS51257">
    <property type="entry name" value="PROKAR_LIPOPROTEIN"/>
    <property type="match status" value="1"/>
</dbReference>
<name>A0A0N0E398_9PSED</name>
<proteinExistence type="predicted"/>
<dbReference type="AlphaFoldDB" id="A0A0N0E398"/>
<accession>A0A0N0E398</accession>
<evidence type="ECO:0000313" key="2">
    <source>
        <dbReference type="EMBL" id="KPA89845.1"/>
    </source>
</evidence>
<comment type="caution">
    <text evidence="2">The sequence shown here is derived from an EMBL/GenBank/DDBJ whole genome shotgun (WGS) entry which is preliminary data.</text>
</comment>
<evidence type="ECO:0000256" key="1">
    <source>
        <dbReference type="SAM" id="SignalP"/>
    </source>
</evidence>
<sequence length="119" mass="12897" precursor="true">MMRSIGLTLLAALGSSQVLAQACVVHSQGERLDVKVCQENVNIPAKLFNDGFCQPSLAGQKVEVEYVEQCPGGSFGVCRNAQVANMPYRQNIHYYGVATDAAYLKPFCEGQSAGQWQVP</sequence>
<feature type="chain" id="PRO_5005847090" description="NADH:ubiquinone oxidoreductase 49 kD subunit 7" evidence="1">
    <location>
        <begin position="21"/>
        <end position="119"/>
    </location>
</feature>
<keyword evidence="1" id="KW-0732">Signal</keyword>
<dbReference type="EMBL" id="JSYZ01000014">
    <property type="protein sequence ID" value="KPA89845.1"/>
    <property type="molecule type" value="Genomic_DNA"/>
</dbReference>
<gene>
    <name evidence="2" type="ORF">PF66_03699</name>
</gene>
<organism evidence="2 3">
    <name type="scientific">Pseudomonas asplenii</name>
    <dbReference type="NCBI Taxonomy" id="53407"/>
    <lineage>
        <taxon>Bacteria</taxon>
        <taxon>Pseudomonadati</taxon>
        <taxon>Pseudomonadota</taxon>
        <taxon>Gammaproteobacteria</taxon>
        <taxon>Pseudomonadales</taxon>
        <taxon>Pseudomonadaceae</taxon>
        <taxon>Pseudomonas</taxon>
    </lineage>
</organism>
<evidence type="ECO:0000313" key="3">
    <source>
        <dbReference type="Proteomes" id="UP000037931"/>
    </source>
</evidence>
<feature type="signal peptide" evidence="1">
    <location>
        <begin position="1"/>
        <end position="20"/>
    </location>
</feature>
<reference evidence="2 3" key="1">
    <citation type="journal article" date="2015" name="PLoS ONE">
        <title>Rice-Infecting Pseudomonas Genomes Are Highly Accessorized and Harbor Multiple Putative Virulence Mechanisms to Cause Sheath Brown Rot.</title>
        <authorList>
            <person name="Quibod I.L."/>
            <person name="Grande G."/>
            <person name="Oreiro E.G."/>
            <person name="Borja F.N."/>
            <person name="Dossa G.S."/>
            <person name="Mauleon R."/>
            <person name="Cruz C.V."/>
            <person name="Oliva R."/>
        </authorList>
    </citation>
    <scope>NUCLEOTIDE SEQUENCE [LARGE SCALE GENOMIC DNA]</scope>
    <source>
        <strain evidence="2 3">IRRI 6609</strain>
    </source>
</reference>
<dbReference type="PATRIC" id="fig|50340.43.peg.997"/>
<evidence type="ECO:0008006" key="4">
    <source>
        <dbReference type="Google" id="ProtNLM"/>
    </source>
</evidence>
<keyword evidence="3" id="KW-1185">Reference proteome</keyword>